<organism evidence="2 3">
    <name type="scientific">Thalassospira profundimaris</name>
    <dbReference type="NCBI Taxonomy" id="502049"/>
    <lineage>
        <taxon>Bacteria</taxon>
        <taxon>Pseudomonadati</taxon>
        <taxon>Pseudomonadota</taxon>
        <taxon>Alphaproteobacteria</taxon>
        <taxon>Rhodospirillales</taxon>
        <taxon>Thalassospiraceae</taxon>
        <taxon>Thalassospira</taxon>
    </lineage>
</organism>
<protein>
    <submittedName>
        <fullName evidence="2">Uncharacterized protein</fullName>
    </submittedName>
</protein>
<dbReference type="EMBL" id="JPWI01000015">
    <property type="protein sequence ID" value="RCK43232.1"/>
    <property type="molecule type" value="Genomic_DNA"/>
</dbReference>
<dbReference type="AlphaFoldDB" id="A0A367WS12"/>
<keyword evidence="1" id="KW-0472">Membrane</keyword>
<keyword evidence="1" id="KW-1133">Transmembrane helix</keyword>
<dbReference type="Proteomes" id="UP000252255">
    <property type="component" value="Unassembled WGS sequence"/>
</dbReference>
<evidence type="ECO:0000313" key="3">
    <source>
        <dbReference type="Proteomes" id="UP000252255"/>
    </source>
</evidence>
<name>A0A367WS12_9PROT</name>
<reference evidence="2 3" key="1">
    <citation type="submission" date="2014-07" db="EMBL/GenBank/DDBJ databases">
        <title>Draft genome sequence of Thalassospira profundimaris PR54-5.</title>
        <authorList>
            <person name="Lai Q."/>
            <person name="Shao Z."/>
        </authorList>
    </citation>
    <scope>NUCLEOTIDE SEQUENCE [LARGE SCALE GENOMIC DNA]</scope>
    <source>
        <strain evidence="2 3">PR54-5</strain>
    </source>
</reference>
<feature type="transmembrane region" description="Helical" evidence="1">
    <location>
        <begin position="31"/>
        <end position="53"/>
    </location>
</feature>
<proteinExistence type="predicted"/>
<dbReference type="RefSeq" id="WP_114099701.1">
    <property type="nucleotide sequence ID" value="NZ_JPWI01000015.1"/>
</dbReference>
<evidence type="ECO:0000256" key="1">
    <source>
        <dbReference type="SAM" id="Phobius"/>
    </source>
</evidence>
<feature type="transmembrane region" description="Helical" evidence="1">
    <location>
        <begin position="148"/>
        <end position="168"/>
    </location>
</feature>
<evidence type="ECO:0000313" key="2">
    <source>
        <dbReference type="EMBL" id="RCK43232.1"/>
    </source>
</evidence>
<gene>
    <name evidence="2" type="ORF">TH30_19645</name>
</gene>
<accession>A0A367WS12</accession>
<keyword evidence="1" id="KW-0812">Transmembrane</keyword>
<comment type="caution">
    <text evidence="2">The sequence shown here is derived from an EMBL/GenBank/DDBJ whole genome shotgun (WGS) entry which is preliminary data.</text>
</comment>
<sequence length="248" mass="27640">MNPLSHWIQTAGTRLRDFDEKHHLFLGTPGWLVATFLVMFCTGIVCVAIRTLFPFGASTAIFIAGIFAFLVSFAIGWSFSIYRTRYIHLNGDNTTYELVYFGKVVGEIDCRDIAGIDLALIKSPQKWLRECLFSLSILWGYFGRLPTLVIKASLILGLALFLFFDVPLETLTDRSAVIELLKVSFACALAAWALASMLGFYRTAIRADLPRTRMIMSAAGVSGYDPKDIEIHPKPVIQTASRLETQTA</sequence>
<feature type="transmembrane region" description="Helical" evidence="1">
    <location>
        <begin position="180"/>
        <end position="201"/>
    </location>
</feature>
<feature type="transmembrane region" description="Helical" evidence="1">
    <location>
        <begin position="59"/>
        <end position="79"/>
    </location>
</feature>